<dbReference type="RefSeq" id="WP_246328705.1">
    <property type="nucleotide sequence ID" value="NZ_BAAAER010000002.1"/>
</dbReference>
<sequence length="110" mass="11001">MTPPDRTLLGAVAVELADVRAGVDGLSTLLSGLVRGLPVDDRAEALTGAQALDALTQRLDALSDVLQALAAGKPADEAVRGVSLADVAARLGGDVPATPADAAGDLMLFD</sequence>
<keyword evidence="2" id="KW-1185">Reference proteome</keyword>
<name>A0A7W6JC19_9CAUL</name>
<dbReference type="Proteomes" id="UP000529946">
    <property type="component" value="Unassembled WGS sequence"/>
</dbReference>
<evidence type="ECO:0008006" key="3">
    <source>
        <dbReference type="Google" id="ProtNLM"/>
    </source>
</evidence>
<dbReference type="EMBL" id="JACIDM010000001">
    <property type="protein sequence ID" value="MBB4081406.1"/>
    <property type="molecule type" value="Genomic_DNA"/>
</dbReference>
<accession>A0A7W6JC19</accession>
<dbReference type="AlphaFoldDB" id="A0A7W6JC19"/>
<comment type="caution">
    <text evidence="1">The sequence shown here is derived from an EMBL/GenBank/DDBJ whole genome shotgun (WGS) entry which is preliminary data.</text>
</comment>
<gene>
    <name evidence="1" type="ORF">GGR12_000245</name>
</gene>
<evidence type="ECO:0000313" key="2">
    <source>
        <dbReference type="Proteomes" id="UP000529946"/>
    </source>
</evidence>
<organism evidence="1 2">
    <name type="scientific">Brevundimonas lenta</name>
    <dbReference type="NCBI Taxonomy" id="424796"/>
    <lineage>
        <taxon>Bacteria</taxon>
        <taxon>Pseudomonadati</taxon>
        <taxon>Pseudomonadota</taxon>
        <taxon>Alphaproteobacteria</taxon>
        <taxon>Caulobacterales</taxon>
        <taxon>Caulobacteraceae</taxon>
        <taxon>Brevundimonas</taxon>
    </lineage>
</organism>
<evidence type="ECO:0000313" key="1">
    <source>
        <dbReference type="EMBL" id="MBB4081406.1"/>
    </source>
</evidence>
<proteinExistence type="predicted"/>
<reference evidence="1 2" key="1">
    <citation type="submission" date="2020-08" db="EMBL/GenBank/DDBJ databases">
        <title>Genomic Encyclopedia of Type Strains, Phase IV (KMG-IV): sequencing the most valuable type-strain genomes for metagenomic binning, comparative biology and taxonomic classification.</title>
        <authorList>
            <person name="Goeker M."/>
        </authorList>
    </citation>
    <scope>NUCLEOTIDE SEQUENCE [LARGE SCALE GENOMIC DNA]</scope>
    <source>
        <strain evidence="1 2">DSM 23960</strain>
    </source>
</reference>
<protein>
    <recommendedName>
        <fullName evidence="3">Chemotaxis protein</fullName>
    </recommendedName>
</protein>